<protein>
    <submittedName>
        <fullName evidence="6">LysR family transcriptional regulator</fullName>
    </submittedName>
</protein>
<dbReference type="PANTHER" id="PTHR30537:SF21">
    <property type="entry name" value="HTH-TYPE TRANSCRIPTIONAL REGULATOR SINR-RELATED"/>
    <property type="match status" value="1"/>
</dbReference>
<sequence>MNTADLDLFIRTADSGSITRAAEQLDISTAAASAALKRLEKQLNVQLFIRSTRQLRLTSEGERFLVHCRAALESLEVGKDSIHALQGKVAGEIRMSAPSDVGRNVLLPWIDEMMDEHPELSINLTLGDSLSDFYLDRVDCAIRYGTPEDSSMVAFELAKVERIICASPQYVKTYGAPNEPDELKNHNCLIYQLSNRLYDHWEFSSNKNQALGQYKVRVTSNRTSNDSDLVRRWAVSGKGIAFKSYIDVFNDIQAGRLMRLLPDYGTPDVVVNLICPTRKQITPAVLLMRDFFREKLRAVSS</sequence>
<dbReference type="EMBL" id="BAABBN010000012">
    <property type="protein sequence ID" value="GAA3936401.1"/>
    <property type="molecule type" value="Genomic_DNA"/>
</dbReference>
<dbReference type="InterPro" id="IPR000847">
    <property type="entry name" value="LysR_HTH_N"/>
</dbReference>
<evidence type="ECO:0000256" key="4">
    <source>
        <dbReference type="ARBA" id="ARBA00023163"/>
    </source>
</evidence>
<evidence type="ECO:0000256" key="2">
    <source>
        <dbReference type="ARBA" id="ARBA00023015"/>
    </source>
</evidence>
<dbReference type="InterPro" id="IPR005119">
    <property type="entry name" value="LysR_subst-bd"/>
</dbReference>
<gene>
    <name evidence="6" type="ORF">GCM10022277_36020</name>
</gene>
<evidence type="ECO:0000313" key="7">
    <source>
        <dbReference type="Proteomes" id="UP001501565"/>
    </source>
</evidence>
<reference evidence="7" key="1">
    <citation type="journal article" date="2019" name="Int. J. Syst. Evol. Microbiol.">
        <title>The Global Catalogue of Microorganisms (GCM) 10K type strain sequencing project: providing services to taxonomists for standard genome sequencing and annotation.</title>
        <authorList>
            <consortium name="The Broad Institute Genomics Platform"/>
            <consortium name="The Broad Institute Genome Sequencing Center for Infectious Disease"/>
            <person name="Wu L."/>
            <person name="Ma J."/>
        </authorList>
    </citation>
    <scope>NUCLEOTIDE SEQUENCE [LARGE SCALE GENOMIC DNA]</scope>
    <source>
        <strain evidence="7">JCM 17551</strain>
    </source>
</reference>
<dbReference type="Gene3D" id="1.10.10.10">
    <property type="entry name" value="Winged helix-like DNA-binding domain superfamily/Winged helix DNA-binding domain"/>
    <property type="match status" value="1"/>
</dbReference>
<keyword evidence="2" id="KW-0805">Transcription regulation</keyword>
<dbReference type="Pfam" id="PF03466">
    <property type="entry name" value="LysR_substrate"/>
    <property type="match status" value="1"/>
</dbReference>
<dbReference type="Gene3D" id="3.40.190.290">
    <property type="match status" value="1"/>
</dbReference>
<dbReference type="SUPFAM" id="SSF53850">
    <property type="entry name" value="Periplasmic binding protein-like II"/>
    <property type="match status" value="1"/>
</dbReference>
<keyword evidence="4" id="KW-0804">Transcription</keyword>
<accession>A0ABP7N5J5</accession>
<evidence type="ECO:0000256" key="1">
    <source>
        <dbReference type="ARBA" id="ARBA00009437"/>
    </source>
</evidence>
<evidence type="ECO:0000256" key="3">
    <source>
        <dbReference type="ARBA" id="ARBA00023125"/>
    </source>
</evidence>
<feature type="domain" description="HTH lysR-type" evidence="5">
    <location>
        <begin position="1"/>
        <end position="58"/>
    </location>
</feature>
<dbReference type="InterPro" id="IPR036390">
    <property type="entry name" value="WH_DNA-bd_sf"/>
</dbReference>
<dbReference type="PROSITE" id="PS50931">
    <property type="entry name" value="HTH_LYSR"/>
    <property type="match status" value="1"/>
</dbReference>
<keyword evidence="7" id="KW-1185">Reference proteome</keyword>
<dbReference type="CDD" id="cd08422">
    <property type="entry name" value="PBP2_CrgA_like"/>
    <property type="match status" value="1"/>
</dbReference>
<dbReference type="InterPro" id="IPR058163">
    <property type="entry name" value="LysR-type_TF_proteobact-type"/>
</dbReference>
<name>A0ABP7N5J5_9GAMM</name>
<dbReference type="Proteomes" id="UP001501565">
    <property type="component" value="Unassembled WGS sequence"/>
</dbReference>
<evidence type="ECO:0000259" key="5">
    <source>
        <dbReference type="PROSITE" id="PS50931"/>
    </source>
</evidence>
<organism evidence="6 7">
    <name type="scientific">Litoribacillus peritrichatus</name>
    <dbReference type="NCBI Taxonomy" id="718191"/>
    <lineage>
        <taxon>Bacteria</taxon>
        <taxon>Pseudomonadati</taxon>
        <taxon>Pseudomonadota</taxon>
        <taxon>Gammaproteobacteria</taxon>
        <taxon>Oceanospirillales</taxon>
        <taxon>Oceanospirillaceae</taxon>
        <taxon>Litoribacillus</taxon>
    </lineage>
</organism>
<dbReference type="PANTHER" id="PTHR30537">
    <property type="entry name" value="HTH-TYPE TRANSCRIPTIONAL REGULATOR"/>
    <property type="match status" value="1"/>
</dbReference>
<evidence type="ECO:0000313" key="6">
    <source>
        <dbReference type="EMBL" id="GAA3936401.1"/>
    </source>
</evidence>
<dbReference type="Pfam" id="PF00126">
    <property type="entry name" value="HTH_1"/>
    <property type="match status" value="1"/>
</dbReference>
<dbReference type="SUPFAM" id="SSF46785">
    <property type="entry name" value="Winged helix' DNA-binding domain"/>
    <property type="match status" value="1"/>
</dbReference>
<comment type="caution">
    <text evidence="6">The sequence shown here is derived from an EMBL/GenBank/DDBJ whole genome shotgun (WGS) entry which is preliminary data.</text>
</comment>
<dbReference type="PRINTS" id="PR00039">
    <property type="entry name" value="HTHLYSR"/>
</dbReference>
<comment type="similarity">
    <text evidence="1">Belongs to the LysR transcriptional regulatory family.</text>
</comment>
<proteinExistence type="inferred from homology"/>
<dbReference type="InterPro" id="IPR036388">
    <property type="entry name" value="WH-like_DNA-bd_sf"/>
</dbReference>
<dbReference type="RefSeq" id="WP_344800002.1">
    <property type="nucleotide sequence ID" value="NZ_BAABBN010000012.1"/>
</dbReference>
<keyword evidence="3" id="KW-0238">DNA-binding</keyword>